<dbReference type="PANTHER" id="PTHR23220">
    <property type="entry name" value="INTEGRIN ALPHA"/>
    <property type="match status" value="1"/>
</dbReference>
<evidence type="ECO:0000256" key="1">
    <source>
        <dbReference type="ARBA" id="ARBA00022729"/>
    </source>
</evidence>
<sequence>MMSLNPTFTRVPIRAALSATATIALFALITPSASALPSAAWSEEGTQGGAAYGFGAATAGDINGDGYSDLVVASPWFDVSGSDRGRAWLYSGSPTGLGSATWQTDGTDAGDHYGYSVACVGDVNGDGYDDVLVGAALSDTGAQADDGAIYLYFGSSSGLPTVSSWWSDGPQATALLGSFVAGGADFNGDGYDDLVAGAPGYNPGGLPSAGRIQIYLGSATTPVYSTSIVGTVTGGWVGHVMITLDFNGDGYDDLVTTQLENGQSKHMLFLGNSGGLSTTPAKTFYFGDPINGSAISSAGDVNGDGYEDLLFGEPGATSNAGRIRLWYGSSTLATTAEYWWILDGAASGEKLGSSLGCAGDMNGDGYGDFLVHAEAGSSGQARLFYGSKDGPTYRQVWALADGSDHYFAWRLSTAGDVDGDGYSDLFLASPYEDTPGGGEGRVDVYRGSADSPGAYVQWNAQGSQADCLFGTAVALGDFDGNGTDDIAVGTGSFDGAGVNSGLVSVYDGWDDVADTPEWSVTGETAGLRFGDAIASALDVDGDGYEDLLVGAPGANGGRGEARLYRGGL</sequence>
<dbReference type="InterPro" id="IPR000413">
    <property type="entry name" value="Integrin_alpha"/>
</dbReference>
<keyword evidence="3" id="KW-0325">Glycoprotein</keyword>
<dbReference type="GO" id="GO:0007160">
    <property type="term" value="P:cell-matrix adhesion"/>
    <property type="evidence" value="ECO:0007669"/>
    <property type="project" value="TreeGrafter"/>
</dbReference>
<accession>A0A956RRJ3</accession>
<dbReference type="Pfam" id="PF01839">
    <property type="entry name" value="FG-GAP"/>
    <property type="match status" value="6"/>
</dbReference>
<dbReference type="EMBL" id="JAGQHR010000787">
    <property type="protein sequence ID" value="MCA9729657.1"/>
    <property type="molecule type" value="Genomic_DNA"/>
</dbReference>
<protein>
    <submittedName>
        <fullName evidence="5">FG-GAP repeat protein</fullName>
    </submittedName>
</protein>
<organism evidence="5 6">
    <name type="scientific">Eiseniibacteriota bacterium</name>
    <dbReference type="NCBI Taxonomy" id="2212470"/>
    <lineage>
        <taxon>Bacteria</taxon>
        <taxon>Candidatus Eiseniibacteriota</taxon>
    </lineage>
</organism>
<feature type="chain" id="PRO_5037768520" evidence="4">
    <location>
        <begin position="36"/>
        <end position="568"/>
    </location>
</feature>
<reference evidence="5" key="1">
    <citation type="submission" date="2020-04" db="EMBL/GenBank/DDBJ databases">
        <authorList>
            <person name="Zhang T."/>
        </authorList>
    </citation>
    <scope>NUCLEOTIDE SEQUENCE</scope>
    <source>
        <strain evidence="5">HKST-UBA01</strain>
    </source>
</reference>
<evidence type="ECO:0000256" key="3">
    <source>
        <dbReference type="ARBA" id="ARBA00023180"/>
    </source>
</evidence>
<dbReference type="GO" id="GO:0008305">
    <property type="term" value="C:integrin complex"/>
    <property type="evidence" value="ECO:0007669"/>
    <property type="project" value="InterPro"/>
</dbReference>
<comment type="caution">
    <text evidence="5">The sequence shown here is derived from an EMBL/GenBank/DDBJ whole genome shotgun (WGS) entry which is preliminary data.</text>
</comment>
<keyword evidence="2" id="KW-0677">Repeat</keyword>
<dbReference type="InterPro" id="IPR013517">
    <property type="entry name" value="FG-GAP"/>
</dbReference>
<dbReference type="InterPro" id="IPR028994">
    <property type="entry name" value="Integrin_alpha_N"/>
</dbReference>
<reference evidence="5" key="2">
    <citation type="journal article" date="2021" name="Microbiome">
        <title>Successional dynamics and alternative stable states in a saline activated sludge microbial community over 9 years.</title>
        <authorList>
            <person name="Wang Y."/>
            <person name="Ye J."/>
            <person name="Ju F."/>
            <person name="Liu L."/>
            <person name="Boyd J.A."/>
            <person name="Deng Y."/>
            <person name="Parks D.H."/>
            <person name="Jiang X."/>
            <person name="Yin X."/>
            <person name="Woodcroft B.J."/>
            <person name="Tyson G.W."/>
            <person name="Hugenholtz P."/>
            <person name="Polz M.F."/>
            <person name="Zhang T."/>
        </authorList>
    </citation>
    <scope>NUCLEOTIDE SEQUENCE</scope>
    <source>
        <strain evidence="5">HKST-UBA01</strain>
    </source>
</reference>
<name>A0A956RRJ3_UNCEI</name>
<evidence type="ECO:0000256" key="2">
    <source>
        <dbReference type="ARBA" id="ARBA00022737"/>
    </source>
</evidence>
<dbReference type="Gene3D" id="2.130.10.130">
    <property type="entry name" value="Integrin alpha, N-terminal"/>
    <property type="match status" value="4"/>
</dbReference>
<dbReference type="GO" id="GO:0098609">
    <property type="term" value="P:cell-cell adhesion"/>
    <property type="evidence" value="ECO:0007669"/>
    <property type="project" value="TreeGrafter"/>
</dbReference>
<dbReference type="GO" id="GO:0033627">
    <property type="term" value="P:cell adhesion mediated by integrin"/>
    <property type="evidence" value="ECO:0007669"/>
    <property type="project" value="TreeGrafter"/>
</dbReference>
<evidence type="ECO:0000256" key="4">
    <source>
        <dbReference type="SAM" id="SignalP"/>
    </source>
</evidence>
<dbReference type="GO" id="GO:0007229">
    <property type="term" value="P:integrin-mediated signaling pathway"/>
    <property type="evidence" value="ECO:0007669"/>
    <property type="project" value="TreeGrafter"/>
</dbReference>
<feature type="signal peptide" evidence="4">
    <location>
        <begin position="1"/>
        <end position="35"/>
    </location>
</feature>
<dbReference type="Proteomes" id="UP000697710">
    <property type="component" value="Unassembled WGS sequence"/>
</dbReference>
<dbReference type="GO" id="GO:0009897">
    <property type="term" value="C:external side of plasma membrane"/>
    <property type="evidence" value="ECO:0007669"/>
    <property type="project" value="TreeGrafter"/>
</dbReference>
<dbReference type="PROSITE" id="PS51470">
    <property type="entry name" value="FG_GAP"/>
    <property type="match status" value="5"/>
</dbReference>
<dbReference type="GO" id="GO:0005178">
    <property type="term" value="F:integrin binding"/>
    <property type="evidence" value="ECO:0007669"/>
    <property type="project" value="TreeGrafter"/>
</dbReference>
<gene>
    <name evidence="5" type="ORF">KC729_18390</name>
</gene>
<keyword evidence="1 4" id="KW-0732">Signal</keyword>
<dbReference type="Pfam" id="PF13517">
    <property type="entry name" value="FG-GAP_3"/>
    <property type="match status" value="1"/>
</dbReference>
<dbReference type="PANTHER" id="PTHR23220:SF122">
    <property type="entry name" value="INTEGRIN ALPHA-PS1"/>
    <property type="match status" value="1"/>
</dbReference>
<dbReference type="PRINTS" id="PR01185">
    <property type="entry name" value="INTEGRINA"/>
</dbReference>
<feature type="non-terminal residue" evidence="5">
    <location>
        <position position="568"/>
    </location>
</feature>
<proteinExistence type="predicted"/>
<dbReference type="SMART" id="SM00191">
    <property type="entry name" value="Int_alpha"/>
    <property type="match status" value="9"/>
</dbReference>
<dbReference type="InterPro" id="IPR013519">
    <property type="entry name" value="Int_alpha_beta-p"/>
</dbReference>
<dbReference type="AlphaFoldDB" id="A0A956RRJ3"/>
<evidence type="ECO:0000313" key="5">
    <source>
        <dbReference type="EMBL" id="MCA9729657.1"/>
    </source>
</evidence>
<dbReference type="SUPFAM" id="SSF69318">
    <property type="entry name" value="Integrin alpha N-terminal domain"/>
    <property type="match status" value="3"/>
</dbReference>
<evidence type="ECO:0000313" key="6">
    <source>
        <dbReference type="Proteomes" id="UP000697710"/>
    </source>
</evidence>